<evidence type="ECO:0000313" key="3">
    <source>
        <dbReference type="Proteomes" id="UP001597145"/>
    </source>
</evidence>
<evidence type="ECO:0000313" key="2">
    <source>
        <dbReference type="EMBL" id="MFD1533567.1"/>
    </source>
</evidence>
<sequence length="262" mass="26571">MPAVLVVLLAWGLTACSGPASAQTGDCVERSGDDSYVAVDCSAAQLRVLERQEDDAGDCTTVAGVTEGYVDYTGGYRLCLGPLDTDPATAVNVSEVGDCLAGADAGTGVTGSDVHQVDCSDPSAGAQVLSRSEDVLPIGFECDDVAGSTASYSWSLDETSTGDAPIAPLNITDILFCLGPPGVDPQASPDTAQVGDCLRETGDEIGYAKLDCSAPGATYRVVERVDTGFVPMEIACASAPDAVSGIQSQGGLSGYVLCLAPI</sequence>
<comment type="caution">
    <text evidence="2">The sequence shown here is derived from an EMBL/GenBank/DDBJ whole genome shotgun (WGS) entry which is preliminary data.</text>
</comment>
<evidence type="ECO:0000256" key="1">
    <source>
        <dbReference type="SAM" id="SignalP"/>
    </source>
</evidence>
<dbReference type="RefSeq" id="WP_343985581.1">
    <property type="nucleotide sequence ID" value="NZ_BAAAJG010000026.1"/>
</dbReference>
<feature type="chain" id="PRO_5045497633" evidence="1">
    <location>
        <begin position="23"/>
        <end position="262"/>
    </location>
</feature>
<reference evidence="3" key="1">
    <citation type="journal article" date="2019" name="Int. J. Syst. Evol. Microbiol.">
        <title>The Global Catalogue of Microorganisms (GCM) 10K type strain sequencing project: providing services to taxonomists for standard genome sequencing and annotation.</title>
        <authorList>
            <consortium name="The Broad Institute Genomics Platform"/>
            <consortium name="The Broad Institute Genome Sequencing Center for Infectious Disease"/>
            <person name="Wu L."/>
            <person name="Ma J."/>
        </authorList>
    </citation>
    <scope>NUCLEOTIDE SEQUENCE [LARGE SCALE GENOMIC DNA]</scope>
    <source>
        <strain evidence="3">JCM 12165</strain>
    </source>
</reference>
<organism evidence="2 3">
    <name type="scientific">Pseudonocardia aurantiaca</name>
    <dbReference type="NCBI Taxonomy" id="75290"/>
    <lineage>
        <taxon>Bacteria</taxon>
        <taxon>Bacillati</taxon>
        <taxon>Actinomycetota</taxon>
        <taxon>Actinomycetes</taxon>
        <taxon>Pseudonocardiales</taxon>
        <taxon>Pseudonocardiaceae</taxon>
        <taxon>Pseudonocardia</taxon>
    </lineage>
</organism>
<keyword evidence="3" id="KW-1185">Reference proteome</keyword>
<keyword evidence="1" id="KW-0732">Signal</keyword>
<protein>
    <submittedName>
        <fullName evidence="2">Uncharacterized protein</fullName>
    </submittedName>
</protein>
<feature type="signal peptide" evidence="1">
    <location>
        <begin position="1"/>
        <end position="22"/>
    </location>
</feature>
<name>A0ABW4FSU1_9PSEU</name>
<dbReference type="EMBL" id="JBHUCP010000025">
    <property type="protein sequence ID" value="MFD1533567.1"/>
    <property type="molecule type" value="Genomic_DNA"/>
</dbReference>
<dbReference type="Proteomes" id="UP001597145">
    <property type="component" value="Unassembled WGS sequence"/>
</dbReference>
<gene>
    <name evidence="2" type="ORF">ACFSCY_29490</name>
</gene>
<accession>A0ABW4FSU1</accession>
<proteinExistence type="predicted"/>